<dbReference type="Pfam" id="PF00155">
    <property type="entry name" value="Aminotran_1_2"/>
    <property type="match status" value="1"/>
</dbReference>
<reference evidence="9" key="2">
    <citation type="submission" date="2023-03" db="EMBL/GenBank/DDBJ databases">
        <title>Complete genome sequences of 52 Bacillus and Priestia strains isolated from West-African fermentations and 26 reference strains from the DSMZ collection.</title>
        <authorList>
            <person name="Wiedenbein E.S."/>
            <person name="Canoy T.S."/>
            <person name="Hui Y."/>
            <person name="Parkouda C."/>
            <person name="Dawende C."/>
            <person name="Ametefe E."/>
            <person name="Jespersen L."/>
            <person name="Nielsen D.S."/>
        </authorList>
    </citation>
    <scope>NUCLEOTIDE SEQUENCE</scope>
    <source>
        <strain evidence="9">PRO56</strain>
    </source>
</reference>
<evidence type="ECO:0000256" key="4">
    <source>
        <dbReference type="ARBA" id="ARBA00022679"/>
    </source>
</evidence>
<dbReference type="Gene3D" id="3.90.1150.10">
    <property type="entry name" value="Aspartate Aminotransferase, domain 1"/>
    <property type="match status" value="1"/>
</dbReference>
<dbReference type="Gene3D" id="3.40.640.10">
    <property type="entry name" value="Type I PLP-dependent aspartate aminotransferase-like (Major domain)"/>
    <property type="match status" value="1"/>
</dbReference>
<dbReference type="Proteomes" id="UP000032247">
    <property type="component" value="Unassembled WGS sequence"/>
</dbReference>
<comment type="similarity">
    <text evidence="2 6">Belongs to the class-I pyridoxal-phosphate-dependent aminotransferase family.</text>
</comment>
<dbReference type="InterPro" id="IPR004839">
    <property type="entry name" value="Aminotransferase_I/II_large"/>
</dbReference>
<evidence type="ECO:0000313" key="10">
    <source>
        <dbReference type="Proteomes" id="UP000032247"/>
    </source>
</evidence>
<dbReference type="SUPFAM" id="SSF53383">
    <property type="entry name" value="PLP-dependent transferases"/>
    <property type="match status" value="1"/>
</dbReference>
<keyword evidence="3 6" id="KW-0032">Aminotransferase</keyword>
<dbReference type="PATRIC" id="fig|1423.173.peg.1272"/>
<dbReference type="Proteomes" id="UP001214898">
    <property type="component" value="Chromosome"/>
</dbReference>
<dbReference type="NCBIfam" id="NF005817">
    <property type="entry name" value="PRK07683.1"/>
    <property type="match status" value="1"/>
</dbReference>
<evidence type="ECO:0000256" key="6">
    <source>
        <dbReference type="RuleBase" id="RU000481"/>
    </source>
</evidence>
<dbReference type="InterPro" id="IPR015422">
    <property type="entry name" value="PyrdxlP-dep_Trfase_small"/>
</dbReference>
<dbReference type="InterPro" id="IPR015424">
    <property type="entry name" value="PyrdxlP-dep_Trfase"/>
</dbReference>
<dbReference type="EC" id="2.6.1.-" evidence="6"/>
<comment type="cofactor">
    <cofactor evidence="1 6">
        <name>pyridoxal 5'-phosphate</name>
        <dbReference type="ChEBI" id="CHEBI:597326"/>
    </cofactor>
</comment>
<gene>
    <name evidence="9" type="primary">dapX</name>
    <name evidence="9" type="ORF">P5633_16680</name>
    <name evidence="8" type="ORF">SC09_Contig19orf00854</name>
</gene>
<sequence>MEHLLNPKAREIEISGIRKFSNLVAQHEDVISLTIGQPDFFTPHHVKAAAKKAIDENVTSYTPNAGYLELRQAVQLYMKKKADFNYDAESEIIITTGASQAIDAAFRTILSPGDEVIMPGPIYPGYEPIINLCGAKPVIVDTTSHGFKLTARLIEDALTPNTKCVVLPYPSNPTGVTLSEEELKSIAALLKGRNVFVLSDEIYSELTYDRPHYSIANHLRDQTIVINGLSKSHSMTGWRIGFLFAPKDIAKHILKVHQYNVSCASSISQKAALEAVTNGFDDALIMREQYKKRLDYVYDRLVSMGLDVVKPSGAFYIFPSIKSFGMTSFDFSMALLEDAGVALVPGSSFSTYGEGYVRLSFACSMDTLREGLDRLELFVLKKREAMQTINNGV</sequence>
<proteinExistence type="inferred from homology"/>
<organism evidence="8 10">
    <name type="scientific">Bacillus subtilis</name>
    <dbReference type="NCBI Taxonomy" id="1423"/>
    <lineage>
        <taxon>Bacteria</taxon>
        <taxon>Bacillati</taxon>
        <taxon>Bacillota</taxon>
        <taxon>Bacilli</taxon>
        <taxon>Bacillales</taxon>
        <taxon>Bacillaceae</taxon>
        <taxon>Bacillus</taxon>
    </lineage>
</organism>
<evidence type="ECO:0000256" key="2">
    <source>
        <dbReference type="ARBA" id="ARBA00007441"/>
    </source>
</evidence>
<dbReference type="GO" id="GO:0008483">
    <property type="term" value="F:transaminase activity"/>
    <property type="evidence" value="ECO:0007669"/>
    <property type="project" value="UniProtKB-KW"/>
</dbReference>
<dbReference type="EMBL" id="CP120576">
    <property type="protein sequence ID" value="WEY83968.1"/>
    <property type="molecule type" value="Genomic_DNA"/>
</dbReference>
<dbReference type="PANTHER" id="PTHR46383:SF4">
    <property type="entry name" value="AMINOTRANSFERASE"/>
    <property type="match status" value="1"/>
</dbReference>
<dbReference type="RefSeq" id="WP_014479654.1">
    <property type="nucleotide sequence ID" value="NZ_AP028964.1"/>
</dbReference>
<evidence type="ECO:0000259" key="7">
    <source>
        <dbReference type="Pfam" id="PF00155"/>
    </source>
</evidence>
<dbReference type="InterPro" id="IPR050596">
    <property type="entry name" value="AspAT/PAT-like"/>
</dbReference>
<dbReference type="GO" id="GO:0030170">
    <property type="term" value="F:pyridoxal phosphate binding"/>
    <property type="evidence" value="ECO:0007669"/>
    <property type="project" value="InterPro"/>
</dbReference>
<accession>A0A0D1KUA1</accession>
<reference evidence="8 10" key="1">
    <citation type="submission" date="2014-12" db="EMBL/GenBank/DDBJ databases">
        <title>Comparative genome analysis of Bacillus coagulans HM-08, Clostridium butyricum HM-68, Bacillus subtilis HM-66 and Bacillus licheniformis BL-09.</title>
        <authorList>
            <person name="Zhang H."/>
        </authorList>
    </citation>
    <scope>NUCLEOTIDE SEQUENCE [LARGE SCALE GENOMIC DNA]</scope>
    <source>
        <strain evidence="8 10">HM-66</strain>
    </source>
</reference>
<dbReference type="InterPro" id="IPR004838">
    <property type="entry name" value="NHTrfase_class1_PyrdxlP-BS"/>
</dbReference>
<dbReference type="EMBL" id="JXBC01000002">
    <property type="protein sequence ID" value="KIU12390.1"/>
    <property type="molecule type" value="Genomic_DNA"/>
</dbReference>
<dbReference type="InterPro" id="IPR015421">
    <property type="entry name" value="PyrdxlP-dep_Trfase_major"/>
</dbReference>
<dbReference type="PROSITE" id="PS00105">
    <property type="entry name" value="AA_TRANSFER_CLASS_1"/>
    <property type="match status" value="1"/>
</dbReference>
<name>A0A0D1KUA1_BACIU</name>
<dbReference type="PANTHER" id="PTHR46383">
    <property type="entry name" value="ASPARTATE AMINOTRANSFERASE"/>
    <property type="match status" value="1"/>
</dbReference>
<evidence type="ECO:0000256" key="3">
    <source>
        <dbReference type="ARBA" id="ARBA00022576"/>
    </source>
</evidence>
<keyword evidence="4 6" id="KW-0808">Transferase</keyword>
<dbReference type="FunFam" id="3.40.640.10:FF:000033">
    <property type="entry name" value="Aspartate aminotransferase"/>
    <property type="match status" value="1"/>
</dbReference>
<dbReference type="STRING" id="483913.AN935_07315"/>
<keyword evidence="5" id="KW-0663">Pyridoxal phosphate</keyword>
<evidence type="ECO:0000313" key="8">
    <source>
        <dbReference type="EMBL" id="KIU12390.1"/>
    </source>
</evidence>
<dbReference type="AlphaFoldDB" id="A0A0D1KUA1"/>
<protein>
    <recommendedName>
        <fullName evidence="6">Aminotransferase</fullName>
        <ecNumber evidence="6">2.6.1.-</ecNumber>
    </recommendedName>
</protein>
<dbReference type="CDD" id="cd00609">
    <property type="entry name" value="AAT_like"/>
    <property type="match status" value="1"/>
</dbReference>
<evidence type="ECO:0000256" key="1">
    <source>
        <dbReference type="ARBA" id="ARBA00001933"/>
    </source>
</evidence>
<evidence type="ECO:0000313" key="9">
    <source>
        <dbReference type="EMBL" id="WEY83968.1"/>
    </source>
</evidence>
<evidence type="ECO:0000256" key="5">
    <source>
        <dbReference type="ARBA" id="ARBA00022898"/>
    </source>
</evidence>
<feature type="domain" description="Aminotransferase class I/classII large" evidence="7">
    <location>
        <begin position="29"/>
        <end position="375"/>
    </location>
</feature>
<dbReference type="GO" id="GO:0006520">
    <property type="term" value="P:amino acid metabolic process"/>
    <property type="evidence" value="ECO:0007669"/>
    <property type="project" value="InterPro"/>
</dbReference>